<comment type="subcellular location">
    <subcellularLocation>
        <location evidence="1">Membrane</location>
        <topology evidence="1">Multi-pass membrane protein</topology>
    </subcellularLocation>
</comment>
<keyword evidence="3 6" id="KW-0812">Transmembrane</keyword>
<comment type="caution">
    <text evidence="8">The sequence shown here is derived from an EMBL/GenBank/DDBJ whole genome shotgun (WGS) entry which is preliminary data.</text>
</comment>
<evidence type="ECO:0000313" key="9">
    <source>
        <dbReference type="Proteomes" id="UP000018348"/>
    </source>
</evidence>
<evidence type="ECO:0000313" key="8">
    <source>
        <dbReference type="EMBL" id="CCQ53614.1"/>
    </source>
</evidence>
<keyword evidence="5 6" id="KW-0472">Membrane</keyword>
<protein>
    <submittedName>
        <fullName evidence="8">Permease of the drug/metabolite transporter (DMT) superfamily</fullName>
    </submittedName>
</protein>
<accession>T2IL13</accession>
<evidence type="ECO:0000256" key="6">
    <source>
        <dbReference type="SAM" id="Phobius"/>
    </source>
</evidence>
<evidence type="ECO:0000256" key="3">
    <source>
        <dbReference type="ARBA" id="ARBA00022692"/>
    </source>
</evidence>
<dbReference type="Proteomes" id="UP000018348">
    <property type="component" value="Unassembled WGS sequence"/>
</dbReference>
<dbReference type="SUPFAM" id="SSF103481">
    <property type="entry name" value="Multidrug resistance efflux transporter EmrE"/>
    <property type="match status" value="2"/>
</dbReference>
<dbReference type="AlphaFoldDB" id="T2IL13"/>
<feature type="transmembrane region" description="Helical" evidence="6">
    <location>
        <begin position="148"/>
        <end position="168"/>
    </location>
</feature>
<dbReference type="InterPro" id="IPR000620">
    <property type="entry name" value="EamA_dom"/>
</dbReference>
<sequence length="289" mass="31611">MTKSQNIVRGAFFIVTAEVSFALSAALIKLVSDSLPNQSIVFFRNLFGLLILTPLLLNAGENILKTNRLHLHLFRSGIGMGAMYCFFYALANLPLADSMLIKSTIPLIIPFISLAWLKESISKRIIVAGLLGFIGVFVILNPDGNNTNWAILVALSSSLMAALAFVTVRQLSSTEPPLRIVTYFAIVGLIISAIPLTWTWQTPTFQQCVMLLGVGLTTTIGQLLLTRGYQNAPASSVGIFTYTSVPFGTFLGWLFWQELLEPEFYLGAILIILAGVLVLRKKLPSAINN</sequence>
<proteinExistence type="inferred from homology"/>
<comment type="similarity">
    <text evidence="2">Belongs to the EamA transporter family.</text>
</comment>
<dbReference type="PANTHER" id="PTHR22911">
    <property type="entry name" value="ACYL-MALONYL CONDENSING ENZYME-RELATED"/>
    <property type="match status" value="1"/>
</dbReference>
<evidence type="ECO:0000256" key="2">
    <source>
        <dbReference type="ARBA" id="ARBA00007362"/>
    </source>
</evidence>
<feature type="transmembrane region" description="Helical" evidence="6">
    <location>
        <begin position="262"/>
        <end position="279"/>
    </location>
</feature>
<evidence type="ECO:0000256" key="1">
    <source>
        <dbReference type="ARBA" id="ARBA00004141"/>
    </source>
</evidence>
<dbReference type="PANTHER" id="PTHR22911:SF6">
    <property type="entry name" value="SOLUTE CARRIER FAMILY 35 MEMBER G1"/>
    <property type="match status" value="1"/>
</dbReference>
<feature type="transmembrane region" description="Helical" evidence="6">
    <location>
        <begin position="237"/>
        <end position="256"/>
    </location>
</feature>
<organism evidence="8 9">
    <name type="scientific">Crocosphaera watsonii WH 8502</name>
    <dbReference type="NCBI Taxonomy" id="423474"/>
    <lineage>
        <taxon>Bacteria</taxon>
        <taxon>Bacillati</taxon>
        <taxon>Cyanobacteriota</taxon>
        <taxon>Cyanophyceae</taxon>
        <taxon>Oscillatoriophycideae</taxon>
        <taxon>Chroococcales</taxon>
        <taxon>Aphanothecaceae</taxon>
        <taxon>Crocosphaera</taxon>
    </lineage>
</organism>
<keyword evidence="4 6" id="KW-1133">Transmembrane helix</keyword>
<feature type="transmembrane region" description="Helical" evidence="6">
    <location>
        <begin position="99"/>
        <end position="117"/>
    </location>
</feature>
<reference evidence="8 9" key="1">
    <citation type="submission" date="2013-01" db="EMBL/GenBank/DDBJ databases">
        <authorList>
            <person name="Bench S."/>
        </authorList>
    </citation>
    <scope>NUCLEOTIDE SEQUENCE [LARGE SCALE GENOMIC DNA]</scope>
    <source>
        <strain evidence="8 9">WH 8502</strain>
    </source>
</reference>
<feature type="transmembrane region" description="Helical" evidence="6">
    <location>
        <begin position="124"/>
        <end position="142"/>
    </location>
</feature>
<feature type="transmembrane region" description="Helical" evidence="6">
    <location>
        <begin position="40"/>
        <end position="60"/>
    </location>
</feature>
<dbReference type="EMBL" id="CAQK01000862">
    <property type="protein sequence ID" value="CCQ53614.1"/>
    <property type="molecule type" value="Genomic_DNA"/>
</dbReference>
<dbReference type="Pfam" id="PF00892">
    <property type="entry name" value="EamA"/>
    <property type="match status" value="2"/>
</dbReference>
<feature type="domain" description="EamA" evidence="7">
    <location>
        <begin position="149"/>
        <end position="279"/>
    </location>
</feature>
<dbReference type="GO" id="GO:0016020">
    <property type="term" value="C:membrane"/>
    <property type="evidence" value="ECO:0007669"/>
    <property type="project" value="UniProtKB-SubCell"/>
</dbReference>
<dbReference type="InterPro" id="IPR037185">
    <property type="entry name" value="EmrE-like"/>
</dbReference>
<name>T2IL13_CROWT</name>
<evidence type="ECO:0000256" key="4">
    <source>
        <dbReference type="ARBA" id="ARBA00022989"/>
    </source>
</evidence>
<gene>
    <name evidence="8" type="ORF">CWATWH8502_9</name>
</gene>
<feature type="domain" description="EamA" evidence="7">
    <location>
        <begin position="9"/>
        <end position="140"/>
    </location>
</feature>
<evidence type="ECO:0000259" key="7">
    <source>
        <dbReference type="Pfam" id="PF00892"/>
    </source>
</evidence>
<dbReference type="RefSeq" id="WP_021832104.1">
    <property type="nucleotide sequence ID" value="NZ_CAQK01000862.1"/>
</dbReference>
<feature type="transmembrane region" description="Helical" evidence="6">
    <location>
        <begin position="7"/>
        <end position="28"/>
    </location>
</feature>
<feature type="transmembrane region" description="Helical" evidence="6">
    <location>
        <begin position="180"/>
        <end position="198"/>
    </location>
</feature>
<reference evidence="8 9" key="2">
    <citation type="submission" date="2013-09" db="EMBL/GenBank/DDBJ databases">
        <title>Whole genome comparison of six Crocosphaera watsonii strains with differing phenotypes.</title>
        <authorList>
            <person name="Bench S.R."/>
            <person name="Heller P."/>
            <person name="Frank I."/>
            <person name="Arciniega M."/>
            <person name="Shilova I.N."/>
            <person name="Zehr J.P."/>
        </authorList>
    </citation>
    <scope>NUCLEOTIDE SEQUENCE [LARGE SCALE GENOMIC DNA]</scope>
    <source>
        <strain evidence="8 9">WH 8502</strain>
    </source>
</reference>
<feature type="transmembrane region" description="Helical" evidence="6">
    <location>
        <begin position="72"/>
        <end position="93"/>
    </location>
</feature>
<evidence type="ECO:0000256" key="5">
    <source>
        <dbReference type="ARBA" id="ARBA00023136"/>
    </source>
</evidence>
<feature type="transmembrane region" description="Helical" evidence="6">
    <location>
        <begin position="204"/>
        <end position="225"/>
    </location>
</feature>